<evidence type="ECO:0000313" key="1">
    <source>
        <dbReference type="EMBL" id="KAJ2808410.1"/>
    </source>
</evidence>
<dbReference type="GO" id="GO:0008270">
    <property type="term" value="F:zinc ion binding"/>
    <property type="evidence" value="ECO:0007669"/>
    <property type="project" value="InterPro"/>
</dbReference>
<organism evidence="1 2">
    <name type="scientific">Coemansia guatemalensis</name>
    <dbReference type="NCBI Taxonomy" id="2761395"/>
    <lineage>
        <taxon>Eukaryota</taxon>
        <taxon>Fungi</taxon>
        <taxon>Fungi incertae sedis</taxon>
        <taxon>Zoopagomycota</taxon>
        <taxon>Kickxellomycotina</taxon>
        <taxon>Kickxellomycetes</taxon>
        <taxon>Kickxellales</taxon>
        <taxon>Kickxellaceae</taxon>
        <taxon>Coemansia</taxon>
    </lineage>
</organism>
<keyword evidence="2" id="KW-1185">Reference proteome</keyword>
<dbReference type="GO" id="GO:0003676">
    <property type="term" value="F:nucleic acid binding"/>
    <property type="evidence" value="ECO:0007669"/>
    <property type="project" value="InterPro"/>
</dbReference>
<sequence>MTQDIASLLLVDMMRHFQSLRSFKAYSWDSTKMFLHTTVATSPKTDKLLDIIKKVLQSPFVMKEAVKQLIYLKTIIKEMEGVSIEHHKAYLLMCLPNAEHESIKMMLARNKTFDKFTNKDINQVECWQEDKQLLVETKQSMGLAENAYPTSKLAETASTSSSVKLDELIKKFDMMVLAVSNITNAQANAMQSRHTTHNPKCVYCTQMGHFNRNCTILSKDMSTSKVKLVNNMVCWPDGI</sequence>
<accession>A0A9W8I2Z3</accession>
<protein>
    <recommendedName>
        <fullName evidence="3">CCHC-type domain-containing protein</fullName>
    </recommendedName>
</protein>
<dbReference type="AlphaFoldDB" id="A0A9W8I2Z3"/>
<evidence type="ECO:0008006" key="3">
    <source>
        <dbReference type="Google" id="ProtNLM"/>
    </source>
</evidence>
<dbReference type="Proteomes" id="UP001140094">
    <property type="component" value="Unassembled WGS sequence"/>
</dbReference>
<gene>
    <name evidence="1" type="ORF">H4R20_000883</name>
</gene>
<reference evidence="1" key="1">
    <citation type="submission" date="2022-07" db="EMBL/GenBank/DDBJ databases">
        <title>Phylogenomic reconstructions and comparative analyses of Kickxellomycotina fungi.</title>
        <authorList>
            <person name="Reynolds N.K."/>
            <person name="Stajich J.E."/>
            <person name="Barry K."/>
            <person name="Grigoriev I.V."/>
            <person name="Crous P."/>
            <person name="Smith M.E."/>
        </authorList>
    </citation>
    <scope>NUCLEOTIDE SEQUENCE</scope>
    <source>
        <strain evidence="1">NRRL 1565</strain>
    </source>
</reference>
<dbReference type="InterPro" id="IPR036875">
    <property type="entry name" value="Znf_CCHC_sf"/>
</dbReference>
<name>A0A9W8I2Z3_9FUNG</name>
<dbReference type="EMBL" id="JANBUO010000049">
    <property type="protein sequence ID" value="KAJ2808410.1"/>
    <property type="molecule type" value="Genomic_DNA"/>
</dbReference>
<dbReference type="SUPFAM" id="SSF57756">
    <property type="entry name" value="Retrovirus zinc finger-like domains"/>
    <property type="match status" value="1"/>
</dbReference>
<evidence type="ECO:0000313" key="2">
    <source>
        <dbReference type="Proteomes" id="UP001140094"/>
    </source>
</evidence>
<proteinExistence type="predicted"/>
<comment type="caution">
    <text evidence="1">The sequence shown here is derived from an EMBL/GenBank/DDBJ whole genome shotgun (WGS) entry which is preliminary data.</text>
</comment>